<dbReference type="Gene3D" id="3.40.50.720">
    <property type="entry name" value="NAD(P)-binding Rossmann-like Domain"/>
    <property type="match status" value="1"/>
</dbReference>
<feature type="transmembrane region" description="Helical" evidence="1">
    <location>
        <begin position="26"/>
        <end position="52"/>
    </location>
</feature>
<accession>A0ABY6GMJ2</accession>
<keyword evidence="1" id="KW-0812">Transmembrane</keyword>
<dbReference type="Pfam" id="PF00899">
    <property type="entry name" value="ThiF"/>
    <property type="match status" value="1"/>
</dbReference>
<dbReference type="RefSeq" id="WP_319807586.1">
    <property type="nucleotide sequence ID" value="NZ_CP107052.1"/>
</dbReference>
<dbReference type="PANTHER" id="PTHR43267:SF1">
    <property type="entry name" value="TRNA THREONYLCARBAMOYLADENOSINE DEHYDRATASE"/>
    <property type="match status" value="1"/>
</dbReference>
<keyword evidence="1" id="KW-0472">Membrane</keyword>
<protein>
    <submittedName>
        <fullName evidence="3">HesA/MoeB/ThiF family protein</fullName>
    </submittedName>
</protein>
<dbReference type="SUPFAM" id="SSF69572">
    <property type="entry name" value="Activating enzymes of the ubiquitin-like proteins"/>
    <property type="match status" value="1"/>
</dbReference>
<feature type="domain" description="THIF-type NAD/FAD binding fold" evidence="2">
    <location>
        <begin position="4"/>
        <end position="227"/>
    </location>
</feature>
<dbReference type="PANTHER" id="PTHR43267">
    <property type="entry name" value="TRNA THREONYLCARBAMOYLADENOSINE DEHYDRATASE"/>
    <property type="match status" value="1"/>
</dbReference>
<dbReference type="EMBL" id="CP107052">
    <property type="protein sequence ID" value="UYH51991.1"/>
    <property type="molecule type" value="Genomic_DNA"/>
</dbReference>
<dbReference type="InterPro" id="IPR035985">
    <property type="entry name" value="Ubiquitin-activating_enz"/>
</dbReference>
<reference evidence="3" key="1">
    <citation type="submission" date="2022-10" db="EMBL/GenBank/DDBJ databases">
        <title>Candidatus Kirkpatrella diaphorinas gen. nov., sp. nov., an uncultured endosymbiont identified in a population of Diaphorina citri from Hawaii.</title>
        <authorList>
            <person name="Henry E.M."/>
            <person name="Carlson C.R."/>
            <person name="Kuo Y.-W."/>
        </authorList>
    </citation>
    <scope>NUCLEOTIDE SEQUENCE</scope>
    <source>
        <strain evidence="3">CADCRV1</strain>
    </source>
</reference>
<proteinExistence type="predicted"/>
<evidence type="ECO:0000313" key="4">
    <source>
        <dbReference type="Proteomes" id="UP001163831"/>
    </source>
</evidence>
<dbReference type="InterPro" id="IPR045886">
    <property type="entry name" value="ThiF/MoeB/HesA"/>
</dbReference>
<evidence type="ECO:0000256" key="1">
    <source>
        <dbReference type="SAM" id="Phobius"/>
    </source>
</evidence>
<keyword evidence="1" id="KW-1133">Transmembrane helix</keyword>
<sequence length="330" mass="35911">MSRYDRQVRIFPNGERDQARLRQARLLVIGAGGLGASLLPLLVGAGCGYIAIMDNDMVAAHNLHRQTIFRESDIGHNKAECAVHHLSTLNCDSQLVAMPHAITPDRAVSLIPDFDIVVDAADEVAVTYALSDLCKRRNTPFISASVAGRMGYVGGFCHDAPSYRAIFPSLPARVMTCGETGVMGPVVAVMGALQAQMVLDVLMSTSPSPLGLMFQINLESWKTAQFRFDSASEPETPHAAFIGATSLNATDRIFLMRHAELDPRFFKGDVQTIEADEVGHLEASPGRRCVFICRRGVSAWRAAESYMRQTGDSNVAIIAFHQESEMTLSA</sequence>
<dbReference type="Proteomes" id="UP001163831">
    <property type="component" value="Chromosome"/>
</dbReference>
<organism evidence="3 4">
    <name type="scientific">Candidatus Kirkpatrickella diaphorinae</name>
    <dbReference type="NCBI Taxonomy" id="2984322"/>
    <lineage>
        <taxon>Bacteria</taxon>
        <taxon>Pseudomonadati</taxon>
        <taxon>Pseudomonadota</taxon>
        <taxon>Alphaproteobacteria</taxon>
        <taxon>Acetobacterales</taxon>
        <taxon>Acetobacteraceae</taxon>
        <taxon>Candidatus Kirkpatrickella</taxon>
    </lineage>
</organism>
<evidence type="ECO:0000259" key="2">
    <source>
        <dbReference type="Pfam" id="PF00899"/>
    </source>
</evidence>
<dbReference type="CDD" id="cd00757">
    <property type="entry name" value="ThiF_MoeB_HesA_family"/>
    <property type="match status" value="1"/>
</dbReference>
<name>A0ABY6GMJ2_9PROT</name>
<keyword evidence="4" id="KW-1185">Reference proteome</keyword>
<dbReference type="InterPro" id="IPR000594">
    <property type="entry name" value="ThiF_NAD_FAD-bd"/>
</dbReference>
<evidence type="ECO:0000313" key="3">
    <source>
        <dbReference type="EMBL" id="UYH51991.1"/>
    </source>
</evidence>
<gene>
    <name evidence="3" type="ORF">N5W20_03800</name>
</gene>